<evidence type="ECO:0000256" key="1">
    <source>
        <dbReference type="SAM" id="Phobius"/>
    </source>
</evidence>
<keyword evidence="4" id="KW-1185">Reference proteome</keyword>
<evidence type="ECO:0000259" key="2">
    <source>
        <dbReference type="Pfam" id="PF07705"/>
    </source>
</evidence>
<dbReference type="Proteomes" id="UP000509750">
    <property type="component" value="Chromosome"/>
</dbReference>
<dbReference type="RefSeq" id="WP_179167840.1">
    <property type="nucleotide sequence ID" value="NZ_CP058529.1"/>
</dbReference>
<dbReference type="InterPro" id="IPR011635">
    <property type="entry name" value="CARDB"/>
</dbReference>
<sequence length="178" mass="18130">MGARNGTLAVLVVLVAAAVAAGGVAGADEGTCSANGERKLCLEDVSVSTERIVVGESATLSVTVRNAGDVAANGTVVLKVAGPVNGTDTYALSEDRLEPGEEVEVTQRLDASTPGTHGLQVVLNDGAMTHRYDASEVRTLEVEERSAGLGGPIDAPEYALLALLGSLSVLGVVVYRNN</sequence>
<gene>
    <name evidence="3" type="ORF">HUG10_01340</name>
</gene>
<keyword evidence="1" id="KW-0472">Membrane</keyword>
<feature type="transmembrane region" description="Helical" evidence="1">
    <location>
        <begin position="158"/>
        <end position="175"/>
    </location>
</feature>
<proteinExistence type="predicted"/>
<dbReference type="AlphaFoldDB" id="A0A7D5GA91"/>
<protein>
    <recommendedName>
        <fullName evidence="2">CARDB domain-containing protein</fullName>
    </recommendedName>
</protein>
<evidence type="ECO:0000313" key="3">
    <source>
        <dbReference type="EMBL" id="QLG26265.1"/>
    </source>
</evidence>
<dbReference type="EMBL" id="CP058529">
    <property type="protein sequence ID" value="QLG26265.1"/>
    <property type="molecule type" value="Genomic_DNA"/>
</dbReference>
<dbReference type="OrthoDB" id="341232at2157"/>
<dbReference type="InterPro" id="IPR013783">
    <property type="entry name" value="Ig-like_fold"/>
</dbReference>
<feature type="domain" description="CARDB" evidence="2">
    <location>
        <begin position="46"/>
        <end position="123"/>
    </location>
</feature>
<reference evidence="3 4" key="1">
    <citation type="submission" date="2020-07" db="EMBL/GenBank/DDBJ databases">
        <title>Gai3-2, isolated from salt lake.</title>
        <authorList>
            <person name="Cui H."/>
            <person name="Shi X."/>
        </authorList>
    </citation>
    <scope>NUCLEOTIDE SEQUENCE [LARGE SCALE GENOMIC DNA]</scope>
    <source>
        <strain evidence="3 4">Gai3-2</strain>
    </source>
</reference>
<dbReference type="KEGG" id="halg:HUG10_01340"/>
<dbReference type="GeneID" id="56027435"/>
<organism evidence="3 4">
    <name type="scientific">Halorarum halophilum</name>
    <dbReference type="NCBI Taxonomy" id="2743090"/>
    <lineage>
        <taxon>Archaea</taxon>
        <taxon>Methanobacteriati</taxon>
        <taxon>Methanobacteriota</taxon>
        <taxon>Stenosarchaea group</taxon>
        <taxon>Halobacteria</taxon>
        <taxon>Halobacteriales</taxon>
        <taxon>Haloferacaceae</taxon>
        <taxon>Halorarum</taxon>
    </lineage>
</organism>
<dbReference type="Pfam" id="PF07705">
    <property type="entry name" value="CARDB"/>
    <property type="match status" value="1"/>
</dbReference>
<evidence type="ECO:0000313" key="4">
    <source>
        <dbReference type="Proteomes" id="UP000509750"/>
    </source>
</evidence>
<accession>A0A7D5GA91</accession>
<dbReference type="Gene3D" id="2.60.40.10">
    <property type="entry name" value="Immunoglobulins"/>
    <property type="match status" value="1"/>
</dbReference>
<keyword evidence="1" id="KW-1133">Transmembrane helix</keyword>
<name>A0A7D5GA91_9EURY</name>
<keyword evidence="1" id="KW-0812">Transmembrane</keyword>